<dbReference type="Pfam" id="PF01458">
    <property type="entry name" value="SUFBD_core"/>
    <property type="match status" value="1"/>
</dbReference>
<dbReference type="SUPFAM" id="SSF101960">
    <property type="entry name" value="Stabilizer of iron transporter SufD"/>
    <property type="match status" value="1"/>
</dbReference>
<feature type="domain" description="SUF system FeS cluster assembly SufBD N-terminal" evidence="3">
    <location>
        <begin position="110"/>
        <end position="178"/>
    </location>
</feature>
<comment type="caution">
    <text evidence="4">The sequence shown here is derived from an EMBL/GenBank/DDBJ whole genome shotgun (WGS) entry which is preliminary data.</text>
</comment>
<dbReference type="AlphaFoldDB" id="A0A955I8K5"/>
<organism evidence="4 5">
    <name type="scientific">Candidatus Dojkabacteria bacterium</name>
    <dbReference type="NCBI Taxonomy" id="2099670"/>
    <lineage>
        <taxon>Bacteria</taxon>
        <taxon>Candidatus Dojkabacteria</taxon>
    </lineage>
</organism>
<feature type="domain" description="SUF system FeS cluster assembly SufBD core" evidence="2">
    <location>
        <begin position="182"/>
        <end position="416"/>
    </location>
</feature>
<dbReference type="InterPro" id="IPR000825">
    <property type="entry name" value="SUF_FeS_clus_asmbl_SufBD_core"/>
</dbReference>
<dbReference type="NCBIfam" id="TIGR01980">
    <property type="entry name" value="sufB"/>
    <property type="match status" value="1"/>
</dbReference>
<name>A0A955I8K5_9BACT</name>
<evidence type="ECO:0000256" key="1">
    <source>
        <dbReference type="ARBA" id="ARBA00043967"/>
    </source>
</evidence>
<dbReference type="Pfam" id="PF19295">
    <property type="entry name" value="SufBD_N"/>
    <property type="match status" value="1"/>
</dbReference>
<evidence type="ECO:0000313" key="5">
    <source>
        <dbReference type="Proteomes" id="UP000741282"/>
    </source>
</evidence>
<gene>
    <name evidence="4" type="primary">sufB</name>
    <name evidence="4" type="ORF">KC685_00860</name>
</gene>
<comment type="similarity">
    <text evidence="1">Belongs to the iron-sulfur cluster assembly SufBD family.</text>
</comment>
<dbReference type="InterPro" id="IPR045595">
    <property type="entry name" value="SufBD_N"/>
</dbReference>
<dbReference type="PANTHER" id="PTHR30508:SF1">
    <property type="entry name" value="UPF0051 PROTEIN ABCI8, CHLOROPLASTIC-RELATED"/>
    <property type="match status" value="1"/>
</dbReference>
<dbReference type="Proteomes" id="UP000741282">
    <property type="component" value="Unassembled WGS sequence"/>
</dbReference>
<dbReference type="InterPro" id="IPR010231">
    <property type="entry name" value="SUF_FeS_clus_asmbl_SufB"/>
</dbReference>
<reference evidence="4" key="2">
    <citation type="journal article" date="2021" name="Microbiome">
        <title>Successional dynamics and alternative stable states in a saline activated sludge microbial community over 9 years.</title>
        <authorList>
            <person name="Wang Y."/>
            <person name="Ye J."/>
            <person name="Ju F."/>
            <person name="Liu L."/>
            <person name="Boyd J.A."/>
            <person name="Deng Y."/>
            <person name="Parks D.H."/>
            <person name="Jiang X."/>
            <person name="Yin X."/>
            <person name="Woodcroft B.J."/>
            <person name="Tyson G.W."/>
            <person name="Hugenholtz P."/>
            <person name="Polz M.F."/>
            <person name="Zhang T."/>
        </authorList>
    </citation>
    <scope>NUCLEOTIDE SEQUENCE</scope>
    <source>
        <strain evidence="4">HKST-UBA17</strain>
    </source>
</reference>
<protein>
    <submittedName>
        <fullName evidence="4">Fe-S cluster assembly protein SufB</fullName>
    </submittedName>
</protein>
<dbReference type="InterPro" id="IPR037284">
    <property type="entry name" value="SUF_FeS_clus_asmbl_SufBD_sf"/>
</dbReference>
<dbReference type="GO" id="GO:0016226">
    <property type="term" value="P:iron-sulfur cluster assembly"/>
    <property type="evidence" value="ECO:0007669"/>
    <property type="project" value="InterPro"/>
</dbReference>
<evidence type="ECO:0000313" key="4">
    <source>
        <dbReference type="EMBL" id="MCA9376453.1"/>
    </source>
</evidence>
<accession>A0A955I8K5</accession>
<dbReference type="EMBL" id="JAGQLN010000003">
    <property type="protein sequence ID" value="MCA9376453.1"/>
    <property type="molecule type" value="Genomic_DNA"/>
</dbReference>
<sequence>MKKRSFPKGLNKSIVKELSQIKGEPLWMTEFRVRSYETFVSKALPDWGPDLSNLDFQDIHYYIYPGEMVNDWSDVPSEIKETFDQLGIPEHEKKFLAGVSTQYESEIVYHNLHERYADSGIIFDSIDEGLKKFPKIFKQYFGKLIPPEDNIMAALNSAVWSGGSFVYVPKGVKMNIPIETYFRINSENMGQFERTLIIADEGSEVHYIEGCTAPQYSTQSLHSAVVELYALKDSHIKYTTIQNWSKNVYNLVTKRGLAEENARIEWLDINLGSKITMKYPSVILRGDNSHGEVLSMALANQDQILDTGAKMIHLGKNTSSVIDSRTISAGNGKAVYRGKAKITKGAENSKALVNCDGLLLDEGSRSYAYPYNIVSNDSSTIEHEASVSKIALEQLEYLMSRGLDGDSAKQLIISGFVDPVVNELPLEYSVELERLLQMMTESEGKGHKKTIKEA</sequence>
<dbReference type="PANTHER" id="PTHR30508">
    <property type="entry name" value="FES CLUSTER ASSEMBLY PROTEIN SUF"/>
    <property type="match status" value="1"/>
</dbReference>
<dbReference type="InterPro" id="IPR055346">
    <property type="entry name" value="Fe-S_cluster_assembly_SufBD"/>
</dbReference>
<evidence type="ECO:0000259" key="3">
    <source>
        <dbReference type="Pfam" id="PF19295"/>
    </source>
</evidence>
<reference evidence="4" key="1">
    <citation type="submission" date="2020-04" db="EMBL/GenBank/DDBJ databases">
        <authorList>
            <person name="Zhang T."/>
        </authorList>
    </citation>
    <scope>NUCLEOTIDE SEQUENCE</scope>
    <source>
        <strain evidence="4">HKST-UBA17</strain>
    </source>
</reference>
<proteinExistence type="inferred from homology"/>
<evidence type="ECO:0000259" key="2">
    <source>
        <dbReference type="Pfam" id="PF01458"/>
    </source>
</evidence>